<evidence type="ECO:0000259" key="2">
    <source>
        <dbReference type="PROSITE" id="PS50948"/>
    </source>
</evidence>
<evidence type="ECO:0000259" key="3">
    <source>
        <dbReference type="PROSITE" id="PS51034"/>
    </source>
</evidence>
<keyword evidence="1" id="KW-1133">Transmembrane helix</keyword>
<evidence type="ECO:0000313" key="5">
    <source>
        <dbReference type="Proteomes" id="UP000479000"/>
    </source>
</evidence>
<reference evidence="4 5" key="1">
    <citation type="submission" date="2020-02" db="EMBL/GenBank/DDBJ databases">
        <authorList>
            <person name="Ferguson B K."/>
        </authorList>
    </citation>
    <scope>NUCLEOTIDE SEQUENCE [LARGE SCALE GENOMIC DNA]</scope>
</reference>
<dbReference type="SMART" id="SM00241">
    <property type="entry name" value="ZP"/>
    <property type="match status" value="1"/>
</dbReference>
<dbReference type="PANTHER" id="PTHR47327:SF2">
    <property type="entry name" value="FI18240P1-RELATED"/>
    <property type="match status" value="1"/>
</dbReference>
<feature type="domain" description="Apple" evidence="2">
    <location>
        <begin position="212"/>
        <end position="293"/>
    </location>
</feature>
<dbReference type="Gene3D" id="3.50.4.10">
    <property type="entry name" value="Hepatocyte Growth Factor"/>
    <property type="match status" value="1"/>
</dbReference>
<dbReference type="Proteomes" id="UP000479000">
    <property type="component" value="Unassembled WGS sequence"/>
</dbReference>
<dbReference type="InterPro" id="IPR056953">
    <property type="entry name" value="CUT_N"/>
</dbReference>
<dbReference type="Pfam" id="PF00024">
    <property type="entry name" value="PAN_1"/>
    <property type="match status" value="1"/>
</dbReference>
<dbReference type="OrthoDB" id="5867217at2759"/>
<sequence length="655" mass="72306">MHHCLISINQIDIAIASWSAVKTSKSGKAVRLEGGRTTLPVASNDTSSSPSNLMTIRATSSCSLLIITILKVIVRLGNEGFIFPQVTPNHDWDFCLALKISASSKIAGPTSSSLSDESSEYIGADDKPWAITRNENLTYFLLAKVFLMLTKRQIFPYNDVGEEAANFYRERRECALSAMDRFAVSEEIQLRSDSGEVDYIESNCAHPTRGLCHFSEVPGRPLASADSVYEQVPDLNTCRELCLNATEFHCRSYDFNSGICRLSHSTRFLPELRNAGASVPPADSISSYHLTSCYNVSVHCGTDSITAKIKSNKLFRGKVYDKSRPNSCVADVSSDMDFQLEMGFNDLGCEVSQESSGKFSSNIIIQHHDMIVTEQDVGLSIKCSYSLANRSVQHGVNLDVRGEPATMGTHESSFVLSPTVTMHITDRNGDDISTAQVGDPLSLRFTIADQATPYEIFVRELIAFDGVDSSEILLIDSNGCPTDPTIMGAINSHRGEQQQTLDAPFDAFKFPTSDIVQFKALVTPCLPACEPVVCTLEDYFGTSKDVSSFGRRKRREISSIPTSGMAKSKSLEEEVVVQRIRITDKFQFSAKKADDDVSSRQRYPFVLSSLGNGCTSGGSLVFLFSLVFSAQFIFFLICYTVNQRWKRQTLEHGKF</sequence>
<gene>
    <name evidence="4" type="ORF">NTEN_LOCUS17034</name>
</gene>
<dbReference type="AlphaFoldDB" id="A0A6H5H4K6"/>
<dbReference type="Pfam" id="PF25057">
    <property type="entry name" value="CUT_N"/>
    <property type="match status" value="1"/>
</dbReference>
<proteinExistence type="predicted"/>
<keyword evidence="1" id="KW-0812">Transmembrane</keyword>
<dbReference type="PROSITE" id="PS50948">
    <property type="entry name" value="PAN"/>
    <property type="match status" value="1"/>
</dbReference>
<dbReference type="EMBL" id="CADCXU010025168">
    <property type="protein sequence ID" value="CAB0012272.1"/>
    <property type="molecule type" value="Genomic_DNA"/>
</dbReference>
<organism evidence="4 5">
    <name type="scientific">Nesidiocoris tenuis</name>
    <dbReference type="NCBI Taxonomy" id="355587"/>
    <lineage>
        <taxon>Eukaryota</taxon>
        <taxon>Metazoa</taxon>
        <taxon>Ecdysozoa</taxon>
        <taxon>Arthropoda</taxon>
        <taxon>Hexapoda</taxon>
        <taxon>Insecta</taxon>
        <taxon>Pterygota</taxon>
        <taxon>Neoptera</taxon>
        <taxon>Paraneoptera</taxon>
        <taxon>Hemiptera</taxon>
        <taxon>Heteroptera</taxon>
        <taxon>Panheteroptera</taxon>
        <taxon>Cimicomorpha</taxon>
        <taxon>Miridae</taxon>
        <taxon>Dicyphina</taxon>
        <taxon>Nesidiocoris</taxon>
    </lineage>
</organism>
<dbReference type="GO" id="GO:0009653">
    <property type="term" value="P:anatomical structure morphogenesis"/>
    <property type="evidence" value="ECO:0007669"/>
    <property type="project" value="TreeGrafter"/>
</dbReference>
<keyword evidence="5" id="KW-1185">Reference proteome</keyword>
<evidence type="ECO:0000313" key="4">
    <source>
        <dbReference type="EMBL" id="CAB0012272.1"/>
    </source>
</evidence>
<feature type="transmembrane region" description="Helical" evidence="1">
    <location>
        <begin position="620"/>
        <end position="641"/>
    </location>
</feature>
<evidence type="ECO:0000256" key="1">
    <source>
        <dbReference type="SAM" id="Phobius"/>
    </source>
</evidence>
<dbReference type="PROSITE" id="PS51034">
    <property type="entry name" value="ZP_2"/>
    <property type="match status" value="1"/>
</dbReference>
<evidence type="ECO:0008006" key="6">
    <source>
        <dbReference type="Google" id="ProtNLM"/>
    </source>
</evidence>
<dbReference type="PANTHER" id="PTHR47327">
    <property type="entry name" value="FI18240P1-RELATED"/>
    <property type="match status" value="1"/>
</dbReference>
<feature type="domain" description="ZP" evidence="3">
    <location>
        <begin position="299"/>
        <end position="541"/>
    </location>
</feature>
<dbReference type="CDD" id="cd01099">
    <property type="entry name" value="PAN_AP_HGF"/>
    <property type="match status" value="1"/>
</dbReference>
<dbReference type="InterPro" id="IPR052774">
    <property type="entry name" value="Celegans_DevNeuronal_Protein"/>
</dbReference>
<dbReference type="InterPro" id="IPR001507">
    <property type="entry name" value="ZP_dom"/>
</dbReference>
<name>A0A6H5H4K6_9HEMI</name>
<accession>A0A6H5H4K6</accession>
<dbReference type="InterPro" id="IPR003609">
    <property type="entry name" value="Pan_app"/>
</dbReference>
<keyword evidence="1" id="KW-0472">Membrane</keyword>
<dbReference type="SUPFAM" id="SSF57414">
    <property type="entry name" value="Hairpin loop containing domain-like"/>
    <property type="match status" value="1"/>
</dbReference>
<protein>
    <recommendedName>
        <fullName evidence="6">ZP domain-containing protein</fullName>
    </recommendedName>
</protein>